<evidence type="ECO:0000256" key="6">
    <source>
        <dbReference type="SAM" id="Phobius"/>
    </source>
</evidence>
<evidence type="ECO:0000313" key="9">
    <source>
        <dbReference type="WBParaSite" id="HCON_00057175-00001"/>
    </source>
</evidence>
<comment type="subcellular location">
    <subcellularLocation>
        <location evidence="1">Membrane</location>
    </subcellularLocation>
</comment>
<reference evidence="9" key="1">
    <citation type="submission" date="2020-12" db="UniProtKB">
        <authorList>
            <consortium name="WormBaseParasite"/>
        </authorList>
    </citation>
    <scope>IDENTIFICATION</scope>
    <source>
        <strain evidence="9">MHco3</strain>
    </source>
</reference>
<feature type="region of interest" description="Disordered" evidence="5">
    <location>
        <begin position="349"/>
        <end position="369"/>
    </location>
</feature>
<name>A0A7I4Y644_HAECO</name>
<evidence type="ECO:0000256" key="3">
    <source>
        <dbReference type="ARBA" id="ARBA00022989"/>
    </source>
</evidence>
<evidence type="ECO:0000256" key="2">
    <source>
        <dbReference type="ARBA" id="ARBA00022692"/>
    </source>
</evidence>
<dbReference type="PANTHER" id="PTHR47767">
    <property type="entry name" value="ADHESION G PROTEIN-COUPLED RECEPTOR G7"/>
    <property type="match status" value="1"/>
</dbReference>
<dbReference type="AlphaFoldDB" id="A0A7I4Y644"/>
<dbReference type="PANTHER" id="PTHR47767:SF2">
    <property type="entry name" value="GPS DOMAIN-CONTAINING PROTEIN"/>
    <property type="match status" value="1"/>
</dbReference>
<feature type="transmembrane region" description="Helical" evidence="6">
    <location>
        <begin position="821"/>
        <end position="846"/>
    </location>
</feature>
<keyword evidence="3 6" id="KW-1133">Transmembrane helix</keyword>
<organism evidence="8 9">
    <name type="scientific">Haemonchus contortus</name>
    <name type="common">Barber pole worm</name>
    <dbReference type="NCBI Taxonomy" id="6289"/>
    <lineage>
        <taxon>Eukaryota</taxon>
        <taxon>Metazoa</taxon>
        <taxon>Ecdysozoa</taxon>
        <taxon>Nematoda</taxon>
        <taxon>Chromadorea</taxon>
        <taxon>Rhabditida</taxon>
        <taxon>Rhabditina</taxon>
        <taxon>Rhabditomorpha</taxon>
        <taxon>Strongyloidea</taxon>
        <taxon>Trichostrongylidae</taxon>
        <taxon>Haemonchus</taxon>
    </lineage>
</organism>
<feature type="signal peptide" evidence="7">
    <location>
        <begin position="1"/>
        <end position="17"/>
    </location>
</feature>
<evidence type="ECO:0000256" key="1">
    <source>
        <dbReference type="ARBA" id="ARBA00004370"/>
    </source>
</evidence>
<protein>
    <submittedName>
        <fullName evidence="9">GPS domain-containing protein</fullName>
    </submittedName>
</protein>
<dbReference type="SMART" id="SM00303">
    <property type="entry name" value="GPS"/>
    <property type="match status" value="1"/>
</dbReference>
<evidence type="ECO:0000256" key="7">
    <source>
        <dbReference type="SAM" id="SignalP"/>
    </source>
</evidence>
<feature type="chain" id="PRO_5029724527" evidence="7">
    <location>
        <begin position="18"/>
        <end position="966"/>
    </location>
</feature>
<dbReference type="InterPro" id="IPR000203">
    <property type="entry name" value="GPS"/>
</dbReference>
<evidence type="ECO:0000313" key="8">
    <source>
        <dbReference type="Proteomes" id="UP000025227"/>
    </source>
</evidence>
<keyword evidence="7" id="KW-0732">Signal</keyword>
<accession>A0A7I4Y644</accession>
<proteinExistence type="predicted"/>
<sequence>MVQALIVLFFTFHYCQSSNYSIFYHRNPSLQYYAAINVTSRQFDQLEKLDRLSFDIRYLSGESAVVLLNNKKCQTTCDIFLKDGESALLTFDGDNENIISFHQFYRTITYLYYRSCFEPMEIINCRFRQTSTFDICICKNHVSECTYDEPLFFDEPWCNESTKTPTEGTATNTFSMTTSTIPFNNLTTTTKLNHSNETILKEFYLRYQNLYDHTISNNSLLVDVSLLWQESDSEVTAVFNVQNGSKLSGLHFVVNGNECQWMCMLVMGPNRNITAGVYGYPCDDIVFSVTRNNEIQVFYDFCEQPMDNVGCRMNNCLLDVHLCNKNGNSTEPFLLEKDNCTSTYNESSTTLSSRTTTTTSLTSSTIMPTTTPDEDVLRRLSEGGIGLNNVSRILNETLVYAESRSNLTSIQIQEITTILNKSAALNGLQPDDSKKVLLNMDCILSADPQQIRGSGNSSQTLNSMLPTLVMNTNASQFDFLTGENLGFTAQNIDCSSVTDDSLIDLGNIFEVLNGSVPENDQHNSIYIPLTEICSQLQATHYFMTVYRNRKLFIGASQYETYPSASTIAKRSVKPSTKGPVLQQIRARITGAPDDTNLLPSPCSRQIALPEDSPVMTGTILNDGVAIRRFATEDTIAVLKFNITNVLTPLHGYFRVTWWDTEKLEWSSENQCETSTDGKTIVARCNHLTDFTLIVDAALNDPNVCEAALMDLGYTVNALSIASLAFLTLVGLSAYWPSLRSSRVLALLTGYAMPTRDLVSLSHKLSLLLFYTVFTIFSNQKVSGRYCRFFGAVSYWLLLCSVILTIFQALRLTAVIGSIRTWIHLILAPSSSVTFSFLVPFVVSVLLLVLTNFYDRGDCFCWVRPDYIIYAVIIPISFLVLNGIVCTVLVCERIFLFKRKLSKSVLQYLTLYSPYTTLWHYVFTIVMGSQGTILALLFLYKRRRSMVSYRRSHHMTQEPSQKETTTS</sequence>
<dbReference type="Proteomes" id="UP000025227">
    <property type="component" value="Unplaced"/>
</dbReference>
<feature type="transmembrane region" description="Helical" evidence="6">
    <location>
        <begin position="917"/>
        <end position="939"/>
    </location>
</feature>
<keyword evidence="4 6" id="KW-0472">Membrane</keyword>
<dbReference type="WBParaSite" id="HCON_00057175-00001">
    <property type="protein sequence ID" value="HCON_00057175-00001"/>
    <property type="gene ID" value="HCON_00057175"/>
</dbReference>
<dbReference type="OrthoDB" id="5870749at2759"/>
<dbReference type="Gene3D" id="1.20.1070.10">
    <property type="entry name" value="Rhodopsin 7-helix transmembrane proteins"/>
    <property type="match status" value="1"/>
</dbReference>
<feature type="transmembrane region" description="Helical" evidence="6">
    <location>
        <begin position="711"/>
        <end position="736"/>
    </location>
</feature>
<dbReference type="GO" id="GO:0016020">
    <property type="term" value="C:membrane"/>
    <property type="evidence" value="ECO:0007669"/>
    <property type="project" value="UniProtKB-SubCell"/>
</dbReference>
<evidence type="ECO:0000256" key="4">
    <source>
        <dbReference type="ARBA" id="ARBA00023136"/>
    </source>
</evidence>
<keyword evidence="8" id="KW-1185">Reference proteome</keyword>
<keyword evidence="2 6" id="KW-0812">Transmembrane</keyword>
<feature type="transmembrane region" description="Helical" evidence="6">
    <location>
        <begin position="788"/>
        <end position="809"/>
    </location>
</feature>
<dbReference type="InterPro" id="IPR053066">
    <property type="entry name" value="ADGR_G7"/>
</dbReference>
<feature type="transmembrane region" description="Helical" evidence="6">
    <location>
        <begin position="866"/>
        <end position="896"/>
    </location>
</feature>
<evidence type="ECO:0000256" key="5">
    <source>
        <dbReference type="SAM" id="MobiDB-lite"/>
    </source>
</evidence>